<reference evidence="3 4" key="2">
    <citation type="submission" date="2020-08" db="EMBL/GenBank/DDBJ databases">
        <authorList>
            <person name="Ueki A."/>
            <person name="Tonouchi A."/>
        </authorList>
    </citation>
    <scope>NUCLEOTIDE SEQUENCE [LARGE SCALE GENOMIC DNA]</scope>
    <source>
        <strain evidence="3 4">CTTW</strain>
    </source>
</reference>
<dbReference type="PANTHER" id="PTHR46558:SF11">
    <property type="entry name" value="HTH-TYPE TRANSCRIPTIONAL REGULATOR XRE"/>
    <property type="match status" value="1"/>
</dbReference>
<proteinExistence type="predicted"/>
<dbReference type="SUPFAM" id="SSF47413">
    <property type="entry name" value="lambda repressor-like DNA-binding domains"/>
    <property type="match status" value="1"/>
</dbReference>
<dbReference type="AlphaFoldDB" id="A0A7I8DR27"/>
<sequence length="104" mass="12150">MNTIGENIKRFRIQAKFTQEELATRLGKSKNVISNWERGDNKPDADTIEEICLIFNISPNQIYSWEDAAEKPLTIAAHFEGDKFTEDELEEIKQFAEFVKNRRK</sequence>
<dbReference type="SMART" id="SM00530">
    <property type="entry name" value="HTH_XRE"/>
    <property type="match status" value="1"/>
</dbReference>
<protein>
    <submittedName>
        <fullName evidence="3">Helix-turn-helix transcriptional regulator</fullName>
    </submittedName>
</protein>
<evidence type="ECO:0000259" key="2">
    <source>
        <dbReference type="PROSITE" id="PS50943"/>
    </source>
</evidence>
<dbReference type="PROSITE" id="PS50943">
    <property type="entry name" value="HTH_CROC1"/>
    <property type="match status" value="1"/>
</dbReference>
<feature type="domain" description="HTH cro/C1-type" evidence="2">
    <location>
        <begin position="8"/>
        <end position="62"/>
    </location>
</feature>
<accession>A0A7I8DR27</accession>
<dbReference type="EMBL" id="AP023368">
    <property type="protein sequence ID" value="BCK00869.1"/>
    <property type="molecule type" value="Genomic_DNA"/>
</dbReference>
<gene>
    <name evidence="3" type="ORF">bsdcttw_39090</name>
</gene>
<reference evidence="3 4" key="1">
    <citation type="submission" date="2020-08" db="EMBL/GenBank/DDBJ databases">
        <title>Draft genome sequencing of an Anaerocolumna strain isolated from anoxic soil subjected to BSD treatment.</title>
        <authorList>
            <person name="Uek A."/>
            <person name="Tonouchi A."/>
        </authorList>
    </citation>
    <scope>NUCLEOTIDE SEQUENCE [LARGE SCALE GENOMIC DNA]</scope>
    <source>
        <strain evidence="3 4">CTTW</strain>
    </source>
</reference>
<dbReference type="PANTHER" id="PTHR46558">
    <property type="entry name" value="TRACRIPTIONAL REGULATORY PROTEIN-RELATED-RELATED"/>
    <property type="match status" value="1"/>
</dbReference>
<dbReference type="GO" id="GO:0003677">
    <property type="term" value="F:DNA binding"/>
    <property type="evidence" value="ECO:0007669"/>
    <property type="project" value="UniProtKB-KW"/>
</dbReference>
<dbReference type="Proteomes" id="UP000515703">
    <property type="component" value="Chromosome"/>
</dbReference>
<dbReference type="CDD" id="cd00093">
    <property type="entry name" value="HTH_XRE"/>
    <property type="match status" value="1"/>
</dbReference>
<keyword evidence="4" id="KW-1185">Reference proteome</keyword>
<dbReference type="RefSeq" id="WP_185256499.1">
    <property type="nucleotide sequence ID" value="NZ_AP023368.1"/>
</dbReference>
<evidence type="ECO:0000256" key="1">
    <source>
        <dbReference type="ARBA" id="ARBA00023125"/>
    </source>
</evidence>
<dbReference type="InterPro" id="IPR010982">
    <property type="entry name" value="Lambda_DNA-bd_dom_sf"/>
</dbReference>
<evidence type="ECO:0000313" key="3">
    <source>
        <dbReference type="EMBL" id="BCK00869.1"/>
    </source>
</evidence>
<dbReference type="InterPro" id="IPR001387">
    <property type="entry name" value="Cro/C1-type_HTH"/>
</dbReference>
<dbReference type="Pfam" id="PF01381">
    <property type="entry name" value="HTH_3"/>
    <property type="match status" value="1"/>
</dbReference>
<evidence type="ECO:0000313" key="4">
    <source>
        <dbReference type="Proteomes" id="UP000515703"/>
    </source>
</evidence>
<name>A0A7I8DR27_9FIRM</name>
<keyword evidence="1" id="KW-0238">DNA-binding</keyword>
<dbReference type="Gene3D" id="1.10.260.40">
    <property type="entry name" value="lambda repressor-like DNA-binding domains"/>
    <property type="match status" value="1"/>
</dbReference>
<dbReference type="KEGG" id="acht:bsdcttw_39090"/>
<organism evidence="3 4">
    <name type="scientific">Anaerocolumna chitinilytica</name>
    <dbReference type="NCBI Taxonomy" id="1727145"/>
    <lineage>
        <taxon>Bacteria</taxon>
        <taxon>Bacillati</taxon>
        <taxon>Bacillota</taxon>
        <taxon>Clostridia</taxon>
        <taxon>Lachnospirales</taxon>
        <taxon>Lachnospiraceae</taxon>
        <taxon>Anaerocolumna</taxon>
    </lineage>
</organism>